<evidence type="ECO:0000256" key="3">
    <source>
        <dbReference type="ARBA" id="ARBA00022525"/>
    </source>
</evidence>
<dbReference type="PANTHER" id="PTHR13062">
    <property type="entry name" value="COLLAGENASE"/>
    <property type="match status" value="1"/>
</dbReference>
<keyword evidence="9" id="KW-0482">Metalloprotease</keyword>
<keyword evidence="8" id="KW-0862">Zinc</keyword>
<keyword evidence="3" id="KW-0964">Secreted</keyword>
<keyword evidence="7 12" id="KW-0378">Hydrolase</keyword>
<evidence type="ECO:0000256" key="11">
    <source>
        <dbReference type="SAM" id="SignalP"/>
    </source>
</evidence>
<dbReference type="Gene3D" id="3.40.30.160">
    <property type="entry name" value="Collagenase ColT, N-terminal domain"/>
    <property type="match status" value="1"/>
</dbReference>
<protein>
    <submittedName>
        <fullName evidence="12">Collagenase</fullName>
        <ecNumber evidence="12">3.4.24.3</ecNumber>
    </submittedName>
</protein>
<evidence type="ECO:0000256" key="2">
    <source>
        <dbReference type="ARBA" id="ARBA00004613"/>
    </source>
</evidence>
<dbReference type="EC" id="3.4.24.3" evidence="12"/>
<evidence type="ECO:0000313" key="13">
    <source>
        <dbReference type="Proteomes" id="UP001213721"/>
    </source>
</evidence>
<dbReference type="GO" id="GO:0008270">
    <property type="term" value="F:zinc ion binding"/>
    <property type="evidence" value="ECO:0007669"/>
    <property type="project" value="InterPro"/>
</dbReference>
<evidence type="ECO:0000256" key="4">
    <source>
        <dbReference type="ARBA" id="ARBA00022670"/>
    </source>
</evidence>
<evidence type="ECO:0000256" key="8">
    <source>
        <dbReference type="ARBA" id="ARBA00022833"/>
    </source>
</evidence>
<evidence type="ECO:0000256" key="5">
    <source>
        <dbReference type="ARBA" id="ARBA00022723"/>
    </source>
</evidence>
<dbReference type="EMBL" id="CP118988">
    <property type="protein sequence ID" value="WED76273.1"/>
    <property type="molecule type" value="Genomic_DNA"/>
</dbReference>
<feature type="signal peptide" evidence="11">
    <location>
        <begin position="1"/>
        <end position="24"/>
    </location>
</feature>
<keyword evidence="4" id="KW-0645">Protease</keyword>
<name>A0AAX3NQ71_9GAMM</name>
<accession>A0AAX3NQ71</accession>
<dbReference type="GO" id="GO:0005576">
    <property type="term" value="C:extracellular region"/>
    <property type="evidence" value="ECO:0007669"/>
    <property type="project" value="UniProtKB-SubCell"/>
</dbReference>
<evidence type="ECO:0000256" key="7">
    <source>
        <dbReference type="ARBA" id="ARBA00022801"/>
    </source>
</evidence>
<gene>
    <name evidence="12" type="ORF">PYU98_20685</name>
</gene>
<keyword evidence="5" id="KW-0479">Metal-binding</keyword>
<evidence type="ECO:0000313" key="12">
    <source>
        <dbReference type="EMBL" id="WED76273.1"/>
    </source>
</evidence>
<reference evidence="12" key="1">
    <citation type="submission" date="2023-02" db="EMBL/GenBank/DDBJ databases">
        <title>The sequence of Aeromonas allosaccharophila K520.</title>
        <authorList>
            <person name="Luo X."/>
        </authorList>
    </citation>
    <scope>NUCLEOTIDE SEQUENCE</scope>
    <source>
        <strain evidence="12">K520</strain>
    </source>
</reference>
<feature type="chain" id="PRO_5043589920" evidence="11">
    <location>
        <begin position="25"/>
        <end position="920"/>
    </location>
</feature>
<dbReference type="Gene3D" id="1.10.390.20">
    <property type="match status" value="1"/>
</dbReference>
<organism evidence="12 13">
    <name type="scientific">Aeromonas allosaccharophila</name>
    <dbReference type="NCBI Taxonomy" id="656"/>
    <lineage>
        <taxon>Bacteria</taxon>
        <taxon>Pseudomonadati</taxon>
        <taxon>Pseudomonadota</taxon>
        <taxon>Gammaproteobacteria</taxon>
        <taxon>Aeromonadales</taxon>
        <taxon>Aeromonadaceae</taxon>
        <taxon>Aeromonas</taxon>
    </lineage>
</organism>
<evidence type="ECO:0000256" key="1">
    <source>
        <dbReference type="ARBA" id="ARBA00001947"/>
    </source>
</evidence>
<comment type="cofactor">
    <cofactor evidence="1">
        <name>Zn(2+)</name>
        <dbReference type="ChEBI" id="CHEBI:29105"/>
    </cofactor>
</comment>
<dbReference type="InterPro" id="IPR002169">
    <property type="entry name" value="Peptidase_M9A/M9B"/>
</dbReference>
<feature type="active site" evidence="10">
    <location>
        <position position="764"/>
    </location>
</feature>
<dbReference type="PANTHER" id="PTHR13062:SF9">
    <property type="entry name" value="MICROBIAL COLLAGENASE"/>
    <property type="match status" value="1"/>
</dbReference>
<comment type="subcellular location">
    <subcellularLocation>
        <location evidence="2">Secreted</location>
    </subcellularLocation>
</comment>
<evidence type="ECO:0000256" key="10">
    <source>
        <dbReference type="PIRSR" id="PIRSR602169-1"/>
    </source>
</evidence>
<dbReference type="GO" id="GO:0006508">
    <property type="term" value="P:proteolysis"/>
    <property type="evidence" value="ECO:0007669"/>
    <property type="project" value="UniProtKB-KW"/>
</dbReference>
<dbReference type="PRINTS" id="PR00931">
    <property type="entry name" value="MICOLLPTASE"/>
</dbReference>
<dbReference type="AlphaFoldDB" id="A0AAX3NQ71"/>
<dbReference type="Pfam" id="PF01752">
    <property type="entry name" value="Peptidase_M9"/>
    <property type="match status" value="1"/>
</dbReference>
<evidence type="ECO:0000256" key="6">
    <source>
        <dbReference type="ARBA" id="ARBA00022729"/>
    </source>
</evidence>
<proteinExistence type="predicted"/>
<dbReference type="Proteomes" id="UP001213721">
    <property type="component" value="Chromosome"/>
</dbReference>
<keyword evidence="6 11" id="KW-0732">Signal</keyword>
<sequence>MNRSGTGWLLLAGPLLLATSSAQANYSPNDWRQYQLTGESSRQLAARITELTYELKARSSNAPYQQLRVYRRFDWQSSDLAALAEQQCGEPQLKVDAGWQIRFVRCEDRIPAGKLIPASSHDFGYGLKQGRWEQLAGTPTAQRQDRLPLPQAIILGQSERELDRCELNAQGRCAESEWHYQPQDWQPLQVLEETPSERDGRLEQIFFRLQPVAGSQAAAQVSEIHVWRRYQWQLDQLTPQQECDEPQERKEGSNTIRYRICRQVIPAGSEVQVTLQDSGYQYPVAGGEWQPLPESKEWQESRVLNRPIVLASKEEQLECRRANGRLCSEPEQPDVDLLDSDAAKLVADVSGQNSPAWQADYGHDDTKLMAVVRGMRALLAANQPTHPAMDKLLYYVRAHNYHGGVGKESDQVARALAGVMIDLLNHPLLLSAEPQDQAGTVLEAWSVAAQGQLGQAAFRQSAAPMLAQINMALGYAVQHAAQINGHKPWADGLFELLNLVDQSASYGQQADFSAAVLQQEVALRQHLLQLGLSELALWKQRDGSQDLFIFNNILDAHSRLYQMMRYLHYTSPDEAIAYRQQLDRDVIAIMRQQGLVPGGQQPAAMLEEVSLTLSSYYLTYTDRTSEACVSGEFAGLCTPIRMEEILPFEHTCSPTLRLRAQDLTQAQAEGICRELGDEEQRFHQLMETGEQPVADDHNEALELVIFNSSADWGRYGSALFGVSTDNGGIYIEGDPARPGNQARFFAYEAEWKRPAFQVWNLRHEYVHYLDGRFNQYGSFGHYPLNRTTWWAEGIAEYIAHGQCFARGLDNVANRPANQRPTLAAILHLDYEQGGEMVYSWSYTVHRFLNETGRGASWLALAQALRNPDRQQAMSDFEGELDRRIANDSDAYQAWLGRDLLPWWQANKESDACKGNDSAHG</sequence>
<dbReference type="GO" id="GO:0004222">
    <property type="term" value="F:metalloendopeptidase activity"/>
    <property type="evidence" value="ECO:0007669"/>
    <property type="project" value="UniProtKB-EC"/>
</dbReference>
<evidence type="ECO:0000256" key="9">
    <source>
        <dbReference type="ARBA" id="ARBA00023049"/>
    </source>
</evidence>
<dbReference type="RefSeq" id="WP_275057040.1">
    <property type="nucleotide sequence ID" value="NZ_CP118988.1"/>
</dbReference>